<dbReference type="EMBL" id="CP140153">
    <property type="protein sequence ID" value="WQH15865.1"/>
    <property type="molecule type" value="Genomic_DNA"/>
</dbReference>
<keyword evidence="1" id="KW-0812">Transmembrane</keyword>
<evidence type="ECO:0000256" key="1">
    <source>
        <dbReference type="SAM" id="Phobius"/>
    </source>
</evidence>
<keyword evidence="1" id="KW-0472">Membrane</keyword>
<keyword evidence="3" id="KW-1185">Reference proteome</keyword>
<organism evidence="2 3">
    <name type="scientific">Guyparkeria halophila</name>
    <dbReference type="NCBI Taxonomy" id="47960"/>
    <lineage>
        <taxon>Bacteria</taxon>
        <taxon>Pseudomonadati</taxon>
        <taxon>Pseudomonadota</taxon>
        <taxon>Gammaproteobacteria</taxon>
        <taxon>Chromatiales</taxon>
        <taxon>Thioalkalibacteraceae</taxon>
        <taxon>Guyparkeria</taxon>
    </lineage>
</organism>
<dbReference type="Proteomes" id="UP001327459">
    <property type="component" value="Chromosome"/>
</dbReference>
<dbReference type="RefSeq" id="WP_322520888.1">
    <property type="nucleotide sequence ID" value="NZ_CP140153.1"/>
</dbReference>
<proteinExistence type="predicted"/>
<reference evidence="2 3" key="1">
    <citation type="submission" date="2023-11" db="EMBL/GenBank/DDBJ databases">
        <title>MicrobeMod: A computational toolkit for identifying prokaryotic methylation and restriction-modification with nanopore sequencing.</title>
        <authorList>
            <person name="Crits-Christoph A."/>
            <person name="Kang S.C."/>
            <person name="Lee H."/>
            <person name="Ostrov N."/>
        </authorList>
    </citation>
    <scope>NUCLEOTIDE SEQUENCE [LARGE SCALE GENOMIC DNA]</scope>
    <source>
        <strain evidence="2 3">ATCC 49870</strain>
    </source>
</reference>
<gene>
    <name evidence="2" type="ORF">SR882_08870</name>
</gene>
<protein>
    <submittedName>
        <fullName evidence="2">YrbL family protein</fullName>
    </submittedName>
</protein>
<evidence type="ECO:0000313" key="3">
    <source>
        <dbReference type="Proteomes" id="UP001327459"/>
    </source>
</evidence>
<keyword evidence="1" id="KW-1133">Transmembrane helix</keyword>
<dbReference type="InterPro" id="IPR019647">
    <property type="entry name" value="PhoP_reg_network_YrbL"/>
</dbReference>
<dbReference type="Pfam" id="PF10707">
    <property type="entry name" value="YrbL-PhoP_reg"/>
    <property type="match status" value="1"/>
</dbReference>
<sequence length="239" mass="26851">MDLITPLQLSSLEPVGQGAQKLVFRHPDDPRVLVKVVNPRFIERRDRKDRFYQKRRRIGHHRAFAREMIEHLASRALTPGRLAPCPHIQNILGVVDTDLGAALLVEAVLDEDGNLAPTLRDLVESGRHGHRSRQALETFLDWALTSNVLINDLSADNLAWHPDGHFVMIDGLGDRAGIPIRAVSPWLNRLYKRKKIRQLREEIGMEKGPGRSRKAVAVAIAIILALLGLIATQLELLLE</sequence>
<accession>A0ABZ0YUL0</accession>
<feature type="transmembrane region" description="Helical" evidence="1">
    <location>
        <begin position="215"/>
        <end position="234"/>
    </location>
</feature>
<evidence type="ECO:0000313" key="2">
    <source>
        <dbReference type="EMBL" id="WQH15865.1"/>
    </source>
</evidence>
<name>A0ABZ0YUL0_9GAMM</name>